<sequence length="35" mass="4374">MLGFSLHTFFMWANMEMFFILQLKCWELMSQDKIR</sequence>
<dbReference type="EMBL" id="AQHY01000021">
    <property type="protein sequence ID" value="EOA55238.1"/>
    <property type="molecule type" value="Genomic_DNA"/>
</dbReference>
<dbReference type="AlphaFoldDB" id="U6RJ60"/>
<comment type="caution">
    <text evidence="1">The sequence shown here is derived from an EMBL/GenBank/DDBJ whole genome shotgun (WGS) entry which is preliminary data.</text>
</comment>
<name>U6RJ60_9BACT</name>
<keyword evidence="2" id="KW-1185">Reference proteome</keyword>
<evidence type="ECO:0000313" key="1">
    <source>
        <dbReference type="EMBL" id="EOA55238.1"/>
    </source>
</evidence>
<organism evidence="1 2">
    <name type="scientific">Phocaeicola massiliensis B84634 = Timone 84634 = DSM 17679 = JCM 13223</name>
    <dbReference type="NCBI Taxonomy" id="1121098"/>
    <lineage>
        <taxon>Bacteria</taxon>
        <taxon>Pseudomonadati</taxon>
        <taxon>Bacteroidota</taxon>
        <taxon>Bacteroidia</taxon>
        <taxon>Bacteroidales</taxon>
        <taxon>Bacteroidaceae</taxon>
        <taxon>Phocaeicola</taxon>
    </lineage>
</organism>
<accession>U6RJ60</accession>
<gene>
    <name evidence="1" type="ORF">HMPREF1534_01647</name>
</gene>
<dbReference type="Proteomes" id="UP000017831">
    <property type="component" value="Unassembled WGS sequence"/>
</dbReference>
<dbReference type="STRING" id="1121098.HMPREF1534_01647"/>
<dbReference type="HOGENOM" id="CLU_3363210_0_0_10"/>
<evidence type="ECO:0000313" key="2">
    <source>
        <dbReference type="Proteomes" id="UP000017831"/>
    </source>
</evidence>
<proteinExistence type="predicted"/>
<reference evidence="1 2" key="1">
    <citation type="submission" date="2013-04" db="EMBL/GenBank/DDBJ databases">
        <title>The Genome Sequence of Bacteroides massiliensis DSM 17679.</title>
        <authorList>
            <consortium name="The Broad Institute Genomics Platform"/>
            <person name="Earl A."/>
            <person name="Ward D."/>
            <person name="Feldgarden M."/>
            <person name="Gevers D."/>
            <person name="Martens E."/>
            <person name="Fenner L."/>
            <person name="Roux V."/>
            <person name="Mallet M.N."/>
            <person name="Raoult D."/>
            <person name="Walker B."/>
            <person name="Young S."/>
            <person name="Zeng Q."/>
            <person name="Gargeya S."/>
            <person name="Fitzgerald M."/>
            <person name="Haas B."/>
            <person name="Abouelleil A."/>
            <person name="Allen A.W."/>
            <person name="Alvarado L."/>
            <person name="Arachchi H.M."/>
            <person name="Berlin A.M."/>
            <person name="Chapman S.B."/>
            <person name="Gainer-Dewar J."/>
            <person name="Goldberg J."/>
            <person name="Griggs A."/>
            <person name="Gujja S."/>
            <person name="Hansen M."/>
            <person name="Howarth C."/>
            <person name="Imamovic A."/>
            <person name="Ireland A."/>
            <person name="Larimer J."/>
            <person name="McCowan C."/>
            <person name="Murphy C."/>
            <person name="Pearson M."/>
            <person name="Poon T.W."/>
            <person name="Priest M."/>
            <person name="Roberts A."/>
            <person name="Saif S."/>
            <person name="Shea T."/>
            <person name="Sisk P."/>
            <person name="Sykes S."/>
            <person name="Wortman J."/>
            <person name="Nusbaum C."/>
            <person name="Birren B."/>
        </authorList>
    </citation>
    <scope>NUCLEOTIDE SEQUENCE [LARGE SCALE GENOMIC DNA]</scope>
    <source>
        <strain evidence="2">B84634 / Timone 84634 / DSM 17679 / JCM 13223</strain>
    </source>
</reference>
<protein>
    <submittedName>
        <fullName evidence="1">Uncharacterized protein</fullName>
    </submittedName>
</protein>